<feature type="compositionally biased region" description="Basic and acidic residues" evidence="1">
    <location>
        <begin position="1"/>
        <end position="10"/>
    </location>
</feature>
<feature type="region of interest" description="Disordered" evidence="1">
    <location>
        <begin position="1"/>
        <end position="30"/>
    </location>
</feature>
<accession>A0ABR2W8E5</accession>
<organism evidence="2 3">
    <name type="scientific">Basidiobolus ranarum</name>
    <dbReference type="NCBI Taxonomy" id="34480"/>
    <lineage>
        <taxon>Eukaryota</taxon>
        <taxon>Fungi</taxon>
        <taxon>Fungi incertae sedis</taxon>
        <taxon>Zoopagomycota</taxon>
        <taxon>Entomophthoromycotina</taxon>
        <taxon>Basidiobolomycetes</taxon>
        <taxon>Basidiobolales</taxon>
        <taxon>Basidiobolaceae</taxon>
        <taxon>Basidiobolus</taxon>
    </lineage>
</organism>
<protein>
    <submittedName>
        <fullName evidence="2">mRNA splicing protein</fullName>
    </submittedName>
</protein>
<sequence>MIHQQKDLKAARKAGTAPAERDEEGNEINPHILQTVYRKSTLVSWYQCINPEA</sequence>
<comment type="caution">
    <text evidence="2">The sequence shown here is derived from an EMBL/GenBank/DDBJ whole genome shotgun (WGS) entry which is preliminary data.</text>
</comment>
<evidence type="ECO:0000313" key="3">
    <source>
        <dbReference type="Proteomes" id="UP001479436"/>
    </source>
</evidence>
<dbReference type="Proteomes" id="UP001479436">
    <property type="component" value="Unassembled WGS sequence"/>
</dbReference>
<proteinExistence type="predicted"/>
<reference evidence="2 3" key="1">
    <citation type="submission" date="2023-04" db="EMBL/GenBank/DDBJ databases">
        <title>Genome of Basidiobolus ranarum AG-B5.</title>
        <authorList>
            <person name="Stajich J.E."/>
            <person name="Carter-House D."/>
            <person name="Gryganskyi A."/>
        </authorList>
    </citation>
    <scope>NUCLEOTIDE SEQUENCE [LARGE SCALE GENOMIC DNA]</scope>
    <source>
        <strain evidence="2 3">AG-B5</strain>
    </source>
</reference>
<gene>
    <name evidence="2" type="primary">SLU7_2</name>
    <name evidence="2" type="ORF">K7432_002343</name>
</gene>
<evidence type="ECO:0000313" key="2">
    <source>
        <dbReference type="EMBL" id="KAK9722908.1"/>
    </source>
</evidence>
<dbReference type="EMBL" id="JASJQH010006937">
    <property type="protein sequence ID" value="KAK9722908.1"/>
    <property type="molecule type" value="Genomic_DNA"/>
</dbReference>
<name>A0ABR2W8E5_9FUNG</name>
<evidence type="ECO:0000256" key="1">
    <source>
        <dbReference type="SAM" id="MobiDB-lite"/>
    </source>
</evidence>
<keyword evidence="3" id="KW-1185">Reference proteome</keyword>